<organism evidence="2 3">
    <name type="scientific">Mycena chlorophos</name>
    <name type="common">Agaric fungus</name>
    <name type="synonym">Agaricus chlorophos</name>
    <dbReference type="NCBI Taxonomy" id="658473"/>
    <lineage>
        <taxon>Eukaryota</taxon>
        <taxon>Fungi</taxon>
        <taxon>Dikarya</taxon>
        <taxon>Basidiomycota</taxon>
        <taxon>Agaricomycotina</taxon>
        <taxon>Agaricomycetes</taxon>
        <taxon>Agaricomycetidae</taxon>
        <taxon>Agaricales</taxon>
        <taxon>Marasmiineae</taxon>
        <taxon>Mycenaceae</taxon>
        <taxon>Mycena</taxon>
    </lineage>
</organism>
<accession>A0ABQ0L0C3</accession>
<protein>
    <submittedName>
        <fullName evidence="2">Uncharacterized protein</fullName>
    </submittedName>
</protein>
<dbReference type="EMBL" id="DF839903">
    <property type="protein sequence ID" value="GAT44614.1"/>
    <property type="molecule type" value="Genomic_DNA"/>
</dbReference>
<sequence>MASTPPRPPRAAKRDKLAAAFDHSPNSLLSAVNSASPEAVEFRETYNNNILAFSSSIRARADSESANNTPNPRPRKKKGNSNTNPHEEEDGNAAGGKPGTAGKDKGSGPEDDPEKGEADAEKGRKKKKKSKAKAKLTPDQIADQRLQQLQAQERVLATPASFVNLVKADFGIADAPDKAAREDAALTWLSCGFTSFDLMSKSEIQRQWRAQITGELGLVQTVGSVVAAVPACPVKPAVDNSDPQHETAMIQYLVDNTLASNVQETTAKGTALALHALQATTAITYSIAWEMQTQAIRGRVLLKLYRMEIGSQPEFLLLKTADDNTFETFINQDENRKQAFAEWKKPHFLRAMGTKRLTNLFMMFGPGLLLDKRFSWASLTSASPKYATVVERFYDSLDKKSKTDAEVYHTFCINRCAVLGIAEGLDPALAVHIKSFLNRVVCMDLERGRKEQARLAQQT</sequence>
<evidence type="ECO:0000313" key="3">
    <source>
        <dbReference type="Proteomes" id="UP000815677"/>
    </source>
</evidence>
<feature type="region of interest" description="Disordered" evidence="1">
    <location>
        <begin position="58"/>
        <end position="139"/>
    </location>
</feature>
<evidence type="ECO:0000256" key="1">
    <source>
        <dbReference type="SAM" id="MobiDB-lite"/>
    </source>
</evidence>
<evidence type="ECO:0000313" key="2">
    <source>
        <dbReference type="EMBL" id="GAT44614.1"/>
    </source>
</evidence>
<reference evidence="2" key="1">
    <citation type="submission" date="2014-09" db="EMBL/GenBank/DDBJ databases">
        <title>Genome sequence of the luminous mushroom Mycena chlorophos for searching fungal bioluminescence genes.</title>
        <authorList>
            <person name="Tanaka Y."/>
            <person name="Kasuga D."/>
            <person name="Oba Y."/>
            <person name="Hase S."/>
            <person name="Sato K."/>
            <person name="Oba Y."/>
            <person name="Sakakibara Y."/>
        </authorList>
    </citation>
    <scope>NUCLEOTIDE SEQUENCE</scope>
</reference>
<dbReference type="Proteomes" id="UP000815677">
    <property type="component" value="Unassembled WGS sequence"/>
</dbReference>
<proteinExistence type="predicted"/>
<feature type="compositionally biased region" description="Basic residues" evidence="1">
    <location>
        <begin position="123"/>
        <end position="134"/>
    </location>
</feature>
<keyword evidence="3" id="KW-1185">Reference proteome</keyword>
<gene>
    <name evidence="2" type="ORF">MCHLO_02229</name>
</gene>
<name>A0ABQ0L0C3_MYCCL</name>